<dbReference type="InterPro" id="IPR005467">
    <property type="entry name" value="His_kinase_dom"/>
</dbReference>
<evidence type="ECO:0000259" key="10">
    <source>
        <dbReference type="PROSITE" id="PS50110"/>
    </source>
</evidence>
<dbReference type="FunFam" id="3.30.565.10:FF:000016">
    <property type="entry name" value="Chemotaxis protein CheA, putative"/>
    <property type="match status" value="1"/>
</dbReference>
<dbReference type="Gene3D" id="1.20.120.160">
    <property type="entry name" value="HPT domain"/>
    <property type="match status" value="1"/>
</dbReference>
<dbReference type="SUPFAM" id="SSF52172">
    <property type="entry name" value="CheY-like"/>
    <property type="match status" value="1"/>
</dbReference>
<dbReference type="Pfam" id="PF01584">
    <property type="entry name" value="CheW"/>
    <property type="match status" value="1"/>
</dbReference>
<keyword evidence="5 13" id="KW-0418">Kinase</keyword>
<dbReference type="CDD" id="cd00088">
    <property type="entry name" value="HPT"/>
    <property type="match status" value="1"/>
</dbReference>
<feature type="domain" description="Histidine kinase" evidence="9">
    <location>
        <begin position="599"/>
        <end position="841"/>
    </location>
</feature>
<dbReference type="Gene3D" id="2.30.30.40">
    <property type="entry name" value="SH3 Domains"/>
    <property type="match status" value="1"/>
</dbReference>
<evidence type="ECO:0000259" key="9">
    <source>
        <dbReference type="PROSITE" id="PS50109"/>
    </source>
</evidence>
<feature type="modified residue" description="Phosphohistidine" evidence="7">
    <location>
        <position position="52"/>
    </location>
</feature>
<feature type="modified residue" description="4-aspartylphosphate" evidence="8">
    <location>
        <position position="1095"/>
    </location>
</feature>
<keyword evidence="6" id="KW-0902">Two-component regulatory system</keyword>
<dbReference type="EC" id="2.7.13.3" evidence="2"/>
<dbReference type="SMART" id="SM00387">
    <property type="entry name" value="HATPase_c"/>
    <property type="match status" value="1"/>
</dbReference>
<dbReference type="SMART" id="SM01231">
    <property type="entry name" value="H-kinase_dim"/>
    <property type="match status" value="1"/>
</dbReference>
<dbReference type="InterPro" id="IPR003594">
    <property type="entry name" value="HATPase_dom"/>
</dbReference>
<dbReference type="PROSITE" id="PS50894">
    <property type="entry name" value="HPT"/>
    <property type="match status" value="1"/>
</dbReference>
<dbReference type="InterPro" id="IPR036641">
    <property type="entry name" value="HPT_dom_sf"/>
</dbReference>
<evidence type="ECO:0000259" key="11">
    <source>
        <dbReference type="PROSITE" id="PS50851"/>
    </source>
</evidence>
<reference evidence="13 14" key="1">
    <citation type="submission" date="2017-06" db="EMBL/GenBank/DDBJ databases">
        <title>Genome sequencing of cyanobaciteial culture collection at National Institute for Environmental Studies (NIES).</title>
        <authorList>
            <person name="Hirose Y."/>
            <person name="Shimura Y."/>
            <person name="Fujisawa T."/>
            <person name="Nakamura Y."/>
            <person name="Kawachi M."/>
        </authorList>
    </citation>
    <scope>NUCLEOTIDE SEQUENCE [LARGE SCALE GENOMIC DNA]</scope>
    <source>
        <strain evidence="13 14">NIES-21</strain>
    </source>
</reference>
<evidence type="ECO:0000313" key="14">
    <source>
        <dbReference type="Proteomes" id="UP000218287"/>
    </source>
</evidence>
<dbReference type="InterPro" id="IPR001789">
    <property type="entry name" value="Sig_transdc_resp-reg_receiver"/>
</dbReference>
<dbReference type="SMART" id="SM00448">
    <property type="entry name" value="REC"/>
    <property type="match status" value="1"/>
</dbReference>
<dbReference type="PANTHER" id="PTHR43395:SF1">
    <property type="entry name" value="CHEMOTAXIS PROTEIN CHEA"/>
    <property type="match status" value="1"/>
</dbReference>
<dbReference type="SMART" id="SM00260">
    <property type="entry name" value="CheW"/>
    <property type="match status" value="1"/>
</dbReference>
<evidence type="ECO:0000256" key="1">
    <source>
        <dbReference type="ARBA" id="ARBA00000085"/>
    </source>
</evidence>
<dbReference type="SUPFAM" id="SSF55874">
    <property type="entry name" value="ATPase domain of HSP90 chaperone/DNA topoisomerase II/histidine kinase"/>
    <property type="match status" value="1"/>
</dbReference>
<dbReference type="GO" id="GO:0000155">
    <property type="term" value="F:phosphorelay sensor kinase activity"/>
    <property type="evidence" value="ECO:0007669"/>
    <property type="project" value="InterPro"/>
</dbReference>
<comment type="catalytic activity">
    <reaction evidence="1">
        <text>ATP + protein L-histidine = ADP + protein N-phospho-L-histidine.</text>
        <dbReference type="EC" id="2.7.13.3"/>
    </reaction>
</comment>
<dbReference type="PROSITE" id="PS50851">
    <property type="entry name" value="CHEW"/>
    <property type="match status" value="1"/>
</dbReference>
<dbReference type="PROSITE" id="PS50109">
    <property type="entry name" value="HIS_KIN"/>
    <property type="match status" value="1"/>
</dbReference>
<evidence type="ECO:0000259" key="12">
    <source>
        <dbReference type="PROSITE" id="PS50894"/>
    </source>
</evidence>
<dbReference type="SUPFAM" id="SSF47226">
    <property type="entry name" value="Histidine-containing phosphotransfer domain, HPT domain"/>
    <property type="match status" value="1"/>
</dbReference>
<sequence>MITDAEIREQGYVYFLSEAPELLQTIEQELIGFAEEDGNRKNKVHALMRATHTLKGGAATVGLEAIQIIAHSLEDVFKALYNPDIIIDADLHTLLLKSYECLRLALTAELTSSAINVEEIIERATDIFTQLQEKLGDAFGTDNYIPTSQELGFDVVRSIFEVGVQQRIENISATINHPPNDEEFREFLTSQAEVFLGLAQSLDLRGLAEFAQTIMAALQANPAEVQQIAKLTLQDLQAVQTAVLSGDRTCVDIISPAWQNLTQLVKPEHLSPDVQDNSPTCHLLKTAEEFYQFLTISSNHNHQQIQPTTAKFYLKLVQYILSWFQHQRQIPKQELNLSLLIPKLDTENQINYIENWLKEFLNFVQNQEDSYSLCLYRHGIILIVLLAVAKFEYSNDKSESYILLTRKLQKQILILAQEYKNYPPVNSQEKNWLDHPRLQSILVVDEISKPIFAETDNFLESIWGGETADGNIQNEQLVKITGQVKEQPSLELVTETESNVNKLEDENIHLNKTQHSRQASFVRVDVEGLRNLNYLAGELLIHQKKRTLHDEQLQEVVEQLSKQLGRHQILLNQLKDLPLQLPNITNQSIQNFAAVKFDSLEMDVYTEFNLSLHAALEETLQLQETTESLDLIIKQAAQVSDQKQNLVFTIIDNLVEARMLPLGDILHRFPSMVKKLANLYHKNVKLQLTGTEVLVDKAIAEKLYDPLLHLVRNAFDHGIESPQVRREQGKPEQGLITIRAYHQSSQTIIEVQDDGQGLNLESIRKKAIEMNLATSNEGKSELLDLMFAPGLSTAEHVSKISGRGIGLDIVRSQMEALHGSISVQTLPHQGTKFTLKIPFSMTTDQLMLVQAGGVVYALLLDSVEKIVIPAPQQIREFEGKKVLHWNTDQDETLINLHPLSELIAYNCSSVKSNSFNNIQTTLDTRLMNNPVLILRCNHSIFGLEVDQIIGEQELVIRPLGNAIAPPKYVYGCSSSANGNLILVIDGALLLESYNIQAAPELTVLPMVTPHQAALPISEESISSNSNTQQIPLSEPVEAIYQAPKVVLVVDDAISLRQTLSLTLQRDGYQVIQAQNGIEALEQLQKYPDIQVIISDLEMPRMNGFELLTSIQQTPNIAKLPVVILSSRSAEKHRQLAQELGAKAYLTKPYLEHELLSTISSLIKKKDVANNLLMELTC</sequence>
<dbReference type="InterPro" id="IPR002545">
    <property type="entry name" value="CheW-lke_dom"/>
</dbReference>
<keyword evidence="14" id="KW-1185">Reference proteome</keyword>
<dbReference type="Pfam" id="PF02518">
    <property type="entry name" value="HATPase_c"/>
    <property type="match status" value="1"/>
</dbReference>
<organism evidence="13 14">
    <name type="scientific">Anabaenopsis circularis NIES-21</name>
    <dbReference type="NCBI Taxonomy" id="1085406"/>
    <lineage>
        <taxon>Bacteria</taxon>
        <taxon>Bacillati</taxon>
        <taxon>Cyanobacteriota</taxon>
        <taxon>Cyanophyceae</taxon>
        <taxon>Nostocales</taxon>
        <taxon>Nodulariaceae</taxon>
        <taxon>Anabaenopsis</taxon>
    </lineage>
</organism>
<evidence type="ECO:0000313" key="13">
    <source>
        <dbReference type="EMBL" id="BAY15112.1"/>
    </source>
</evidence>
<dbReference type="SUPFAM" id="SSF50341">
    <property type="entry name" value="CheW-like"/>
    <property type="match status" value="1"/>
</dbReference>
<dbReference type="InterPro" id="IPR011006">
    <property type="entry name" value="CheY-like_superfamily"/>
</dbReference>
<gene>
    <name evidence="13" type="ORF">NIES21_09270</name>
</gene>
<dbReference type="PRINTS" id="PR00344">
    <property type="entry name" value="BCTRLSENSOR"/>
</dbReference>
<name>A0A1Z4GC95_9CYAN</name>
<feature type="domain" description="Response regulatory" evidence="10">
    <location>
        <begin position="1045"/>
        <end position="1162"/>
    </location>
</feature>
<evidence type="ECO:0000256" key="4">
    <source>
        <dbReference type="ARBA" id="ARBA00022679"/>
    </source>
</evidence>
<dbReference type="Gene3D" id="3.40.50.2300">
    <property type="match status" value="1"/>
</dbReference>
<feature type="domain" description="CheW-like" evidence="11">
    <location>
        <begin position="843"/>
        <end position="995"/>
    </location>
</feature>
<dbReference type="InterPro" id="IPR004105">
    <property type="entry name" value="CheA-like_dim"/>
</dbReference>
<proteinExistence type="predicted"/>
<dbReference type="Pfam" id="PF00072">
    <property type="entry name" value="Response_reg"/>
    <property type="match status" value="1"/>
</dbReference>
<evidence type="ECO:0000256" key="6">
    <source>
        <dbReference type="ARBA" id="ARBA00023012"/>
    </source>
</evidence>
<dbReference type="OrthoDB" id="2079555at2"/>
<evidence type="ECO:0000256" key="3">
    <source>
        <dbReference type="ARBA" id="ARBA00022553"/>
    </source>
</evidence>
<evidence type="ECO:0000256" key="8">
    <source>
        <dbReference type="PROSITE-ProRule" id="PRU00169"/>
    </source>
</evidence>
<dbReference type="EMBL" id="AP018174">
    <property type="protein sequence ID" value="BAY15112.1"/>
    <property type="molecule type" value="Genomic_DNA"/>
</dbReference>
<dbReference type="Gene3D" id="3.30.565.10">
    <property type="entry name" value="Histidine kinase-like ATPase, C-terminal domain"/>
    <property type="match status" value="1"/>
</dbReference>
<dbReference type="GO" id="GO:0006935">
    <property type="term" value="P:chemotaxis"/>
    <property type="evidence" value="ECO:0007669"/>
    <property type="project" value="InterPro"/>
</dbReference>
<feature type="domain" description="HPt" evidence="12">
    <location>
        <begin position="4"/>
        <end position="109"/>
    </location>
</feature>
<dbReference type="InterPro" id="IPR004358">
    <property type="entry name" value="Sig_transdc_His_kin-like_C"/>
</dbReference>
<dbReference type="GO" id="GO:0005737">
    <property type="term" value="C:cytoplasm"/>
    <property type="evidence" value="ECO:0007669"/>
    <property type="project" value="InterPro"/>
</dbReference>
<evidence type="ECO:0000256" key="5">
    <source>
        <dbReference type="ARBA" id="ARBA00022777"/>
    </source>
</evidence>
<dbReference type="InterPro" id="IPR008207">
    <property type="entry name" value="Sig_transdc_His_kin_Hpt_dom"/>
</dbReference>
<dbReference type="InterPro" id="IPR051315">
    <property type="entry name" value="Bact_Chemotaxis_CheA"/>
</dbReference>
<evidence type="ECO:0000256" key="2">
    <source>
        <dbReference type="ARBA" id="ARBA00012438"/>
    </source>
</evidence>
<accession>A0A1Z4GC95</accession>
<evidence type="ECO:0000256" key="7">
    <source>
        <dbReference type="PROSITE-ProRule" id="PRU00110"/>
    </source>
</evidence>
<dbReference type="Proteomes" id="UP000218287">
    <property type="component" value="Chromosome"/>
</dbReference>
<dbReference type="SMART" id="SM00073">
    <property type="entry name" value="HPT"/>
    <property type="match status" value="1"/>
</dbReference>
<dbReference type="InterPro" id="IPR036890">
    <property type="entry name" value="HATPase_C_sf"/>
</dbReference>
<keyword evidence="4" id="KW-0808">Transferase</keyword>
<dbReference type="PROSITE" id="PS50110">
    <property type="entry name" value="RESPONSE_REGULATORY"/>
    <property type="match status" value="1"/>
</dbReference>
<protein>
    <recommendedName>
        <fullName evidence="2">histidine kinase</fullName>
        <ecNumber evidence="2">2.7.13.3</ecNumber>
    </recommendedName>
</protein>
<dbReference type="PANTHER" id="PTHR43395">
    <property type="entry name" value="SENSOR HISTIDINE KINASE CHEA"/>
    <property type="match status" value="1"/>
</dbReference>
<keyword evidence="3 8" id="KW-0597">Phosphoprotein</keyword>
<dbReference type="Pfam" id="PF01627">
    <property type="entry name" value="Hpt"/>
    <property type="match status" value="1"/>
</dbReference>
<dbReference type="InterPro" id="IPR036061">
    <property type="entry name" value="CheW-like_dom_sf"/>
</dbReference>
<dbReference type="AlphaFoldDB" id="A0A1Z4GC95"/>